<comment type="caution">
    <text evidence="2">The sequence shown here is derived from an EMBL/GenBank/DDBJ whole genome shotgun (WGS) entry which is preliminary data.</text>
</comment>
<protein>
    <submittedName>
        <fullName evidence="2">RxLR effector protein</fullName>
    </submittedName>
</protein>
<keyword evidence="1" id="KW-0732">Signal</keyword>
<evidence type="ECO:0000313" key="3">
    <source>
        <dbReference type="Proteomes" id="UP000198211"/>
    </source>
</evidence>
<dbReference type="STRING" id="4795.A0A225UXQ2"/>
<dbReference type="Gene3D" id="1.20.120.20">
    <property type="entry name" value="Apolipoprotein"/>
    <property type="match status" value="1"/>
</dbReference>
<dbReference type="Proteomes" id="UP000198211">
    <property type="component" value="Unassembled WGS sequence"/>
</dbReference>
<dbReference type="AlphaFoldDB" id="A0A225UXQ2"/>
<keyword evidence="3" id="KW-1185">Reference proteome</keyword>
<evidence type="ECO:0000313" key="2">
    <source>
        <dbReference type="EMBL" id="OWY97920.1"/>
    </source>
</evidence>
<dbReference type="OrthoDB" id="108650at2759"/>
<proteinExistence type="predicted"/>
<evidence type="ECO:0000256" key="1">
    <source>
        <dbReference type="SAM" id="SignalP"/>
    </source>
</evidence>
<feature type="signal peptide" evidence="1">
    <location>
        <begin position="1"/>
        <end position="23"/>
    </location>
</feature>
<sequence length="244" mass="27302">MRLPFVMVVTLAALFGKDILASADRNSAKLSVMDIPAYHFAPRELNIGGDKTKRDLRVENTVNEFDDSEERAIPGLNKISEKLKPTTEKFKAQSVTKIEPITEKLTDKAMATAVQLKPVVETFSGKLKPIADKLIPILKLIAAELNTVPIVQRIVAKLKAFVEKVEKVKTNKIGEATVGEHYTMAKFENWFKQNKSPDDVKELLKVGTGPIVNVKDYDLWVQYSAFYKWAQRDKEIKAAKAAAT</sequence>
<accession>A0A225UXQ2</accession>
<organism evidence="2 3">
    <name type="scientific">Phytophthora megakarya</name>
    <dbReference type="NCBI Taxonomy" id="4795"/>
    <lineage>
        <taxon>Eukaryota</taxon>
        <taxon>Sar</taxon>
        <taxon>Stramenopiles</taxon>
        <taxon>Oomycota</taxon>
        <taxon>Peronosporomycetes</taxon>
        <taxon>Peronosporales</taxon>
        <taxon>Peronosporaceae</taxon>
        <taxon>Phytophthora</taxon>
    </lineage>
</organism>
<reference evidence="3" key="1">
    <citation type="submission" date="2017-03" db="EMBL/GenBank/DDBJ databases">
        <title>Phytopthora megakarya and P. palmivora, two closely related causual agents of cacao black pod achieved similar genome size and gene model numbers by different mechanisms.</title>
        <authorList>
            <person name="Ali S."/>
            <person name="Shao J."/>
            <person name="Larry D.J."/>
            <person name="Kronmiller B."/>
            <person name="Shen D."/>
            <person name="Strem M.D."/>
            <person name="Melnick R.L."/>
            <person name="Guiltinan M.J."/>
            <person name="Tyler B.M."/>
            <person name="Meinhardt L.W."/>
            <person name="Bailey B.A."/>
        </authorList>
    </citation>
    <scope>NUCLEOTIDE SEQUENCE [LARGE SCALE GENOMIC DNA]</scope>
    <source>
        <strain evidence="3">zdho120</strain>
    </source>
</reference>
<gene>
    <name evidence="2" type="ORF">PHMEG_00031434</name>
</gene>
<dbReference type="EMBL" id="NBNE01009935">
    <property type="protein sequence ID" value="OWY97920.1"/>
    <property type="molecule type" value="Genomic_DNA"/>
</dbReference>
<feature type="chain" id="PRO_5012804750" evidence="1">
    <location>
        <begin position="24"/>
        <end position="244"/>
    </location>
</feature>
<name>A0A225UXQ2_9STRA</name>
<dbReference type="SUPFAM" id="SSF58113">
    <property type="entry name" value="Apolipoprotein A-I"/>
    <property type="match status" value="1"/>
</dbReference>